<keyword evidence="2" id="KW-0472">Membrane</keyword>
<reference evidence="3 4" key="1">
    <citation type="submission" date="2019-01" db="EMBL/GenBank/DDBJ databases">
        <title>Genomic insights into a novel species Rhodoferax sp.</title>
        <authorList>
            <person name="Jin L."/>
        </authorList>
    </citation>
    <scope>NUCLEOTIDE SEQUENCE [LARGE SCALE GENOMIC DNA]</scope>
    <source>
        <strain evidence="3 4">CHu59-6-5</strain>
    </source>
</reference>
<keyword evidence="2" id="KW-1133">Transmembrane helix</keyword>
<sequence>MPRLCERFTQPHKQSNSFPASTGQNSCRRAVKIVDIDHSSDPTQREFDVLELAEACQPERNWDYEAAKRWFNRAAVPKYLDARQADLDAYFRARGHDQALTIEQRKSTGRHRAPWYLSIQALNPVGDDAQPGGLTAANPSETGSGTVEPDLTYEFTPPGEIKLSFVGRLLLGQGAFVTLSARGLVWGILMLGPVLFLMLCVYLLWSMRLINRPLLTSDLMLALMLICTCWICWRLLIRPCLWLLEDRIVPAAVVLYALKEDPAQLDMAKDDKHRYLRLVRYGGICPVCAGTIELRYGVGVNSRRLFGCCGEAPQDHVFTFDRVTRTGQRYLV</sequence>
<keyword evidence="4" id="KW-1185">Reference proteome</keyword>
<evidence type="ECO:0000256" key="1">
    <source>
        <dbReference type="SAM" id="MobiDB-lite"/>
    </source>
</evidence>
<feature type="transmembrane region" description="Helical" evidence="2">
    <location>
        <begin position="184"/>
        <end position="207"/>
    </location>
</feature>
<feature type="compositionally biased region" description="Polar residues" evidence="1">
    <location>
        <begin position="11"/>
        <end position="23"/>
    </location>
</feature>
<evidence type="ECO:0000313" key="3">
    <source>
        <dbReference type="EMBL" id="QDL39315.1"/>
    </source>
</evidence>
<evidence type="ECO:0000313" key="4">
    <source>
        <dbReference type="Proteomes" id="UP000316798"/>
    </source>
</evidence>
<dbReference type="Proteomes" id="UP000316798">
    <property type="component" value="Chromosome"/>
</dbReference>
<proteinExistence type="predicted"/>
<dbReference type="KEGG" id="rhf:EUB48_19840"/>
<feature type="transmembrane region" description="Helical" evidence="2">
    <location>
        <begin position="219"/>
        <end position="237"/>
    </location>
</feature>
<evidence type="ECO:0000256" key="2">
    <source>
        <dbReference type="SAM" id="Phobius"/>
    </source>
</evidence>
<feature type="region of interest" description="Disordered" evidence="1">
    <location>
        <begin position="1"/>
        <end position="23"/>
    </location>
</feature>
<accession>A0A515DFX0</accession>
<protein>
    <submittedName>
        <fullName evidence="3">Uncharacterized protein</fullName>
    </submittedName>
</protein>
<dbReference type="EMBL" id="CP035503">
    <property type="protein sequence ID" value="QDL39315.1"/>
    <property type="molecule type" value="Genomic_DNA"/>
</dbReference>
<dbReference type="RefSeq" id="WP_142820802.1">
    <property type="nucleotide sequence ID" value="NZ_CP035503.1"/>
</dbReference>
<name>A0A515DFX0_9BURK</name>
<dbReference type="OrthoDB" id="8928961at2"/>
<organism evidence="3 4">
    <name type="scientific">Rhodoferax sediminis</name>
    <dbReference type="NCBI Taxonomy" id="2509614"/>
    <lineage>
        <taxon>Bacteria</taxon>
        <taxon>Pseudomonadati</taxon>
        <taxon>Pseudomonadota</taxon>
        <taxon>Betaproteobacteria</taxon>
        <taxon>Burkholderiales</taxon>
        <taxon>Comamonadaceae</taxon>
        <taxon>Rhodoferax</taxon>
    </lineage>
</organism>
<gene>
    <name evidence="3" type="ORF">EUB48_19840</name>
</gene>
<keyword evidence="2" id="KW-0812">Transmembrane</keyword>
<dbReference type="AlphaFoldDB" id="A0A515DFX0"/>